<evidence type="ECO:0000313" key="4">
    <source>
        <dbReference type="EMBL" id="TYK02214.1"/>
    </source>
</evidence>
<sequence length="221" mass="22635">MASLKYFLLSPFLFLCLSYTFADGVFNYDHGLDFGSMSSPTPDPSAGPGVDIGVSNIGIGPKAGPRAGLGIGGGISDVDDEPGPKAGPKASGGHKLGVSGIEAGPRAGPKGVNGFGVGVGVDLPPVFGGPKIGLKPGPGGWYRPGPIIQEPYGNCMLGYVCPNRPWACSKFAYGLCDSYNFHPLSASTDLHEVKINWAKSKPDATAQHGESGPATHVDSAH</sequence>
<accession>A0A5A7V4J6</accession>
<dbReference type="AlphaFoldDB" id="A0A5A7V4J6"/>
<feature type="chain" id="PRO_5042722334" evidence="2">
    <location>
        <begin position="23"/>
        <end position="221"/>
    </location>
</feature>
<reference evidence="5 6" key="1">
    <citation type="submission" date="2019-08" db="EMBL/GenBank/DDBJ databases">
        <title>Draft genome sequences of two oriental melons (Cucumis melo L. var makuwa).</title>
        <authorList>
            <person name="Kwon S.-Y."/>
        </authorList>
    </citation>
    <scope>NUCLEOTIDE SEQUENCE [LARGE SCALE GENOMIC DNA]</scope>
    <source>
        <strain evidence="6">cv. Chang Bougi</strain>
        <strain evidence="5">cv. SW 3</strain>
        <tissue evidence="3">Leaf</tissue>
    </source>
</reference>
<comment type="caution">
    <text evidence="3">The sequence shown here is derived from an EMBL/GenBank/DDBJ whole genome shotgun (WGS) entry which is preliminary data.</text>
</comment>
<keyword evidence="2" id="KW-0732">Signal</keyword>
<organism evidence="3 5">
    <name type="scientific">Cucumis melo var. makuwa</name>
    <name type="common">Oriental melon</name>
    <dbReference type="NCBI Taxonomy" id="1194695"/>
    <lineage>
        <taxon>Eukaryota</taxon>
        <taxon>Viridiplantae</taxon>
        <taxon>Streptophyta</taxon>
        <taxon>Embryophyta</taxon>
        <taxon>Tracheophyta</taxon>
        <taxon>Spermatophyta</taxon>
        <taxon>Magnoliopsida</taxon>
        <taxon>eudicotyledons</taxon>
        <taxon>Gunneridae</taxon>
        <taxon>Pentapetalae</taxon>
        <taxon>rosids</taxon>
        <taxon>fabids</taxon>
        <taxon>Cucurbitales</taxon>
        <taxon>Cucurbitaceae</taxon>
        <taxon>Benincaseae</taxon>
        <taxon>Cucumis</taxon>
    </lineage>
</organism>
<dbReference type="EMBL" id="SSTD01015735">
    <property type="protein sequence ID" value="TYK02214.1"/>
    <property type="molecule type" value="Genomic_DNA"/>
</dbReference>
<proteinExistence type="predicted"/>
<evidence type="ECO:0000313" key="6">
    <source>
        <dbReference type="Proteomes" id="UP000321947"/>
    </source>
</evidence>
<evidence type="ECO:0000313" key="5">
    <source>
        <dbReference type="Proteomes" id="UP000321393"/>
    </source>
</evidence>
<feature type="signal peptide" evidence="2">
    <location>
        <begin position="1"/>
        <end position="22"/>
    </location>
</feature>
<evidence type="ECO:0000256" key="2">
    <source>
        <dbReference type="SAM" id="SignalP"/>
    </source>
</evidence>
<evidence type="ECO:0000313" key="3">
    <source>
        <dbReference type="EMBL" id="KAA0060661.1"/>
    </source>
</evidence>
<feature type="compositionally biased region" description="Low complexity" evidence="1">
    <location>
        <begin position="84"/>
        <end position="93"/>
    </location>
</feature>
<name>A0A5A7V4J6_CUCMM</name>
<dbReference type="EMBL" id="SSTE01005668">
    <property type="protein sequence ID" value="KAA0060661.1"/>
    <property type="molecule type" value="Genomic_DNA"/>
</dbReference>
<protein>
    <submittedName>
        <fullName evidence="3">Uncharacterized protein</fullName>
    </submittedName>
</protein>
<feature type="region of interest" description="Disordered" evidence="1">
    <location>
        <begin position="70"/>
        <end position="94"/>
    </location>
</feature>
<feature type="region of interest" description="Disordered" evidence="1">
    <location>
        <begin position="202"/>
        <end position="221"/>
    </location>
</feature>
<dbReference type="Proteomes" id="UP000321393">
    <property type="component" value="Unassembled WGS sequence"/>
</dbReference>
<dbReference type="Proteomes" id="UP000321947">
    <property type="component" value="Unassembled WGS sequence"/>
</dbReference>
<gene>
    <name evidence="4" type="ORF">E5676_scaffold18G00010</name>
    <name evidence="3" type="ORF">E6C27_scaffold22G005540</name>
</gene>
<evidence type="ECO:0000256" key="1">
    <source>
        <dbReference type="SAM" id="MobiDB-lite"/>
    </source>
</evidence>